<name>A0ABU8RIL8_9ACTN</name>
<proteinExistence type="predicted"/>
<dbReference type="InterPro" id="IPR010174">
    <property type="entry name" value="Succinyl-DAP_deSuclase_DapE"/>
</dbReference>
<dbReference type="Proteomes" id="UP001387100">
    <property type="component" value="Unassembled WGS sequence"/>
</dbReference>
<feature type="domain" description="Peptidase M20 dimerisation" evidence="5">
    <location>
        <begin position="184"/>
        <end position="281"/>
    </location>
</feature>
<dbReference type="InterPro" id="IPR011650">
    <property type="entry name" value="Peptidase_M20_dimer"/>
</dbReference>
<protein>
    <recommendedName>
        <fullName evidence="3">Succinyl-diaminopimelate desuccinylase</fullName>
        <ecNumber evidence="3">3.5.1.18</ecNumber>
    </recommendedName>
</protein>
<accession>A0ABU8RIL8</accession>
<dbReference type="SUPFAM" id="SSF53187">
    <property type="entry name" value="Zn-dependent exopeptidases"/>
    <property type="match status" value="1"/>
</dbReference>
<gene>
    <name evidence="6" type="primary">dapE</name>
    <name evidence="6" type="ORF">WDZ17_06435</name>
</gene>
<keyword evidence="2 6" id="KW-0378">Hydrolase</keyword>
<evidence type="ECO:0000256" key="4">
    <source>
        <dbReference type="SAM" id="MobiDB-lite"/>
    </source>
</evidence>
<dbReference type="PANTHER" id="PTHR43808">
    <property type="entry name" value="ACETYLORNITHINE DEACETYLASE"/>
    <property type="match status" value="1"/>
</dbReference>
<keyword evidence="1" id="KW-0479">Metal-binding</keyword>
<evidence type="ECO:0000256" key="1">
    <source>
        <dbReference type="ARBA" id="ARBA00022723"/>
    </source>
</evidence>
<dbReference type="InterPro" id="IPR002933">
    <property type="entry name" value="Peptidase_M20"/>
</dbReference>
<dbReference type="RefSeq" id="WP_339574311.1">
    <property type="nucleotide sequence ID" value="NZ_JBBIAA010000004.1"/>
</dbReference>
<dbReference type="NCBIfam" id="TIGR01900">
    <property type="entry name" value="dapE-gram_pos"/>
    <property type="match status" value="1"/>
</dbReference>
<dbReference type="Pfam" id="PF07687">
    <property type="entry name" value="M20_dimer"/>
    <property type="match status" value="1"/>
</dbReference>
<comment type="caution">
    <text evidence="6">The sequence shown here is derived from an EMBL/GenBank/DDBJ whole genome shotgun (WGS) entry which is preliminary data.</text>
</comment>
<reference evidence="6 7" key="1">
    <citation type="journal article" date="2017" name="Int. J. Syst. Evol. Microbiol.">
        <title>Pseudokineococcus basanitobsidens sp. nov., isolated from volcanic rock.</title>
        <authorList>
            <person name="Lee D.W."/>
            <person name="Park M.Y."/>
            <person name="Kim J.J."/>
            <person name="Kim B.S."/>
        </authorList>
    </citation>
    <scope>NUCLEOTIDE SEQUENCE [LARGE SCALE GENOMIC DNA]</scope>
    <source>
        <strain evidence="6 7">DSM 103726</strain>
    </source>
</reference>
<dbReference type="Pfam" id="PF01546">
    <property type="entry name" value="Peptidase_M20"/>
    <property type="match status" value="1"/>
</dbReference>
<evidence type="ECO:0000313" key="6">
    <source>
        <dbReference type="EMBL" id="MEJ5944931.1"/>
    </source>
</evidence>
<feature type="region of interest" description="Disordered" evidence="4">
    <location>
        <begin position="374"/>
        <end position="409"/>
    </location>
</feature>
<dbReference type="Gene3D" id="3.30.70.360">
    <property type="match status" value="1"/>
</dbReference>
<dbReference type="Gene3D" id="3.40.630.10">
    <property type="entry name" value="Zn peptidases"/>
    <property type="match status" value="1"/>
</dbReference>
<dbReference type="EC" id="3.5.1.18" evidence="3"/>
<dbReference type="InterPro" id="IPR050072">
    <property type="entry name" value="Peptidase_M20A"/>
</dbReference>
<dbReference type="EMBL" id="JBBIAA010000004">
    <property type="protein sequence ID" value="MEJ5944931.1"/>
    <property type="molecule type" value="Genomic_DNA"/>
</dbReference>
<evidence type="ECO:0000256" key="3">
    <source>
        <dbReference type="NCBIfam" id="TIGR01900"/>
    </source>
</evidence>
<dbReference type="PANTHER" id="PTHR43808:SF31">
    <property type="entry name" value="N-ACETYL-L-CITRULLINE DEACETYLASE"/>
    <property type="match status" value="1"/>
</dbReference>
<dbReference type="GO" id="GO:0009014">
    <property type="term" value="F:succinyl-diaminopimelate desuccinylase activity"/>
    <property type="evidence" value="ECO:0007669"/>
    <property type="project" value="UniProtKB-EC"/>
</dbReference>
<organism evidence="6 7">
    <name type="scientific">Pseudokineococcus basanitobsidens</name>
    <dbReference type="NCBI Taxonomy" id="1926649"/>
    <lineage>
        <taxon>Bacteria</taxon>
        <taxon>Bacillati</taxon>
        <taxon>Actinomycetota</taxon>
        <taxon>Actinomycetes</taxon>
        <taxon>Kineosporiales</taxon>
        <taxon>Kineosporiaceae</taxon>
        <taxon>Pseudokineococcus</taxon>
    </lineage>
</organism>
<sequence>MTTSSSEPAVLDLAADLPDLLQAVCDVESVSGDETRLADAVEAALSACAHLEVLRDGDAVVARTRLGRPSRVVVAGHLDTVPLGRRADGSPNLPTWRTGSGADEVVHGRGTSDMKGGVTVALSLAAALTEPTRDVTWVFYDHEEVEAELNGLGRLAARHPDWLAGDVAVLGEPTSAAVEGGCNGTLRVDVVLTGVPAHSARPWRGVNAVHAAAPLLALLAAHDAGEREVDGLVFRQSLQAVGIRGGTAGNVVPDRCVVTLNHRFAPDRSLAQAEADLRVLLAGYEVHRTDGAEGARPGLDRPAAADVVAATGEQPRAKLGWTDVARFSALGVPAVNLGPGDPLLAHADDEHCPVADLHRVAHVLRTWLTTAPADAAPPGAVVGSGSTRSGSTGSGSTASGSTVSGSIEP</sequence>
<dbReference type="SUPFAM" id="SSF55031">
    <property type="entry name" value="Bacterial exopeptidase dimerisation domain"/>
    <property type="match status" value="1"/>
</dbReference>
<keyword evidence="7" id="KW-1185">Reference proteome</keyword>
<evidence type="ECO:0000313" key="7">
    <source>
        <dbReference type="Proteomes" id="UP001387100"/>
    </source>
</evidence>
<dbReference type="InterPro" id="IPR036264">
    <property type="entry name" value="Bact_exopeptidase_dim_dom"/>
</dbReference>
<evidence type="ECO:0000259" key="5">
    <source>
        <dbReference type="Pfam" id="PF07687"/>
    </source>
</evidence>
<evidence type="ECO:0000256" key="2">
    <source>
        <dbReference type="ARBA" id="ARBA00022801"/>
    </source>
</evidence>